<organism evidence="2">
    <name type="scientific">Anopheles sinensis</name>
    <name type="common">Mosquito</name>
    <dbReference type="NCBI Taxonomy" id="74873"/>
    <lineage>
        <taxon>Eukaryota</taxon>
        <taxon>Metazoa</taxon>
        <taxon>Ecdysozoa</taxon>
        <taxon>Arthropoda</taxon>
        <taxon>Hexapoda</taxon>
        <taxon>Insecta</taxon>
        <taxon>Pterygota</taxon>
        <taxon>Neoptera</taxon>
        <taxon>Endopterygota</taxon>
        <taxon>Diptera</taxon>
        <taxon>Nematocera</taxon>
        <taxon>Culicoidea</taxon>
        <taxon>Culicidae</taxon>
        <taxon>Anophelinae</taxon>
        <taxon>Anopheles</taxon>
    </lineage>
</organism>
<evidence type="ECO:0000313" key="3">
    <source>
        <dbReference type="EnsemblMetazoa" id="ASIC017601-PA"/>
    </source>
</evidence>
<dbReference type="Proteomes" id="UP000030765">
    <property type="component" value="Unassembled WGS sequence"/>
</dbReference>
<dbReference type="AlphaFoldDB" id="A0A084WH94"/>
<feature type="compositionally biased region" description="Low complexity" evidence="1">
    <location>
        <begin position="11"/>
        <end position="20"/>
    </location>
</feature>
<feature type="region of interest" description="Disordered" evidence="1">
    <location>
        <begin position="1"/>
        <end position="39"/>
    </location>
</feature>
<dbReference type="EMBL" id="ATLV01023795">
    <property type="status" value="NOT_ANNOTATED_CDS"/>
    <property type="molecule type" value="Genomic_DNA"/>
</dbReference>
<dbReference type="EnsemblMetazoa" id="ASIC017601-RA">
    <property type="protein sequence ID" value="ASIC017601-PA"/>
    <property type="gene ID" value="ASIC017601"/>
</dbReference>
<evidence type="ECO:0000313" key="4">
    <source>
        <dbReference type="Proteomes" id="UP000030765"/>
    </source>
</evidence>
<reference evidence="2 4" key="1">
    <citation type="journal article" date="2014" name="BMC Genomics">
        <title>Genome sequence of Anopheles sinensis provides insight into genetics basis of mosquito competence for malaria parasites.</title>
        <authorList>
            <person name="Zhou D."/>
            <person name="Zhang D."/>
            <person name="Ding G."/>
            <person name="Shi L."/>
            <person name="Hou Q."/>
            <person name="Ye Y."/>
            <person name="Xu Y."/>
            <person name="Zhou H."/>
            <person name="Xiong C."/>
            <person name="Li S."/>
            <person name="Yu J."/>
            <person name="Hong S."/>
            <person name="Yu X."/>
            <person name="Zou P."/>
            <person name="Chen C."/>
            <person name="Chang X."/>
            <person name="Wang W."/>
            <person name="Lv Y."/>
            <person name="Sun Y."/>
            <person name="Ma L."/>
            <person name="Shen B."/>
            <person name="Zhu C."/>
        </authorList>
    </citation>
    <scope>NUCLEOTIDE SEQUENCE [LARGE SCALE GENOMIC DNA]</scope>
</reference>
<keyword evidence="2" id="KW-0456">Lyase</keyword>
<dbReference type="EMBL" id="KE525346">
    <property type="protein sequence ID" value="KFB49588.1"/>
    <property type="molecule type" value="Genomic_DNA"/>
</dbReference>
<evidence type="ECO:0000313" key="2">
    <source>
        <dbReference type="EMBL" id="KFB49588.1"/>
    </source>
</evidence>
<keyword evidence="4" id="KW-1185">Reference proteome</keyword>
<dbReference type="VEuPathDB" id="VectorBase:ASIC017601"/>
<dbReference type="GO" id="GO:0016829">
    <property type="term" value="F:lyase activity"/>
    <property type="evidence" value="ECO:0007669"/>
    <property type="project" value="UniProtKB-KW"/>
</dbReference>
<proteinExistence type="predicted"/>
<accession>A0A084WH94</accession>
<reference evidence="3" key="2">
    <citation type="submission" date="2020-05" db="UniProtKB">
        <authorList>
            <consortium name="EnsemblMetazoa"/>
        </authorList>
    </citation>
    <scope>IDENTIFICATION</scope>
</reference>
<name>A0A084WH94_ANOSI</name>
<feature type="compositionally biased region" description="Basic and acidic residues" evidence="1">
    <location>
        <begin position="21"/>
        <end position="33"/>
    </location>
</feature>
<protein>
    <submittedName>
        <fullName evidence="2 3">Adenylosuccinate lyase</fullName>
    </submittedName>
</protein>
<gene>
    <name evidence="2" type="ORF">ZHAS_00017601</name>
</gene>
<sequence length="99" mass="11135">MWANNSELDEAASQSSASGSECDRDPRRSDPKVDSSWNVLSDPASMLSIRIQDQDTSHELFKRGERADRSGLGGKCPIYRRKISANPRRASKRVEPRRC</sequence>
<evidence type="ECO:0000256" key="1">
    <source>
        <dbReference type="SAM" id="MobiDB-lite"/>
    </source>
</evidence>